<dbReference type="InterPro" id="IPR011051">
    <property type="entry name" value="RmlC_Cupin_sf"/>
</dbReference>
<proteinExistence type="predicted"/>
<gene>
    <name evidence="2" type="ORF">MUY27_03145</name>
</gene>
<dbReference type="CDD" id="cd02238">
    <property type="entry name" value="cupin_KdgF"/>
    <property type="match status" value="1"/>
</dbReference>
<dbReference type="InterPro" id="IPR052535">
    <property type="entry name" value="Bacilysin_H2HPP_isomerase"/>
</dbReference>
<sequence>MNNNIFSFSDIPVKEIAPGYFSKLIHTATNTVNFIDVKAGNTVPTHQHPHEQMSFVLEGEFELTIDGVAHVLNAQRYAVIPGNTLHSGKAVTDCRLIDIFSPAREDYKNLK</sequence>
<evidence type="ECO:0000313" key="3">
    <source>
        <dbReference type="Proteomes" id="UP001139450"/>
    </source>
</evidence>
<dbReference type="InterPro" id="IPR014710">
    <property type="entry name" value="RmlC-like_jellyroll"/>
</dbReference>
<dbReference type="SUPFAM" id="SSF51182">
    <property type="entry name" value="RmlC-like cupins"/>
    <property type="match status" value="1"/>
</dbReference>
<keyword evidence="3" id="KW-1185">Reference proteome</keyword>
<dbReference type="Proteomes" id="UP001139450">
    <property type="component" value="Unassembled WGS sequence"/>
</dbReference>
<reference evidence="2" key="1">
    <citation type="submission" date="2022-04" db="EMBL/GenBank/DDBJ databases">
        <title>Mucilaginibacter sp. RS28 isolated from freshwater.</title>
        <authorList>
            <person name="Ko S.-R."/>
        </authorList>
    </citation>
    <scope>NUCLEOTIDE SEQUENCE</scope>
    <source>
        <strain evidence="2">RS28</strain>
    </source>
</reference>
<dbReference type="AlphaFoldDB" id="A0A9X1X0A7"/>
<comment type="caution">
    <text evidence="2">The sequence shown here is derived from an EMBL/GenBank/DDBJ whole genome shotgun (WGS) entry which is preliminary data.</text>
</comment>
<dbReference type="PANTHER" id="PTHR40112:SF1">
    <property type="entry name" value="H2HPP ISOMERASE"/>
    <property type="match status" value="1"/>
</dbReference>
<accession>A0A9X1X0A7</accession>
<name>A0A9X1X0A7_9SPHI</name>
<dbReference type="Pfam" id="PF07883">
    <property type="entry name" value="Cupin_2"/>
    <property type="match status" value="1"/>
</dbReference>
<dbReference type="PANTHER" id="PTHR40112">
    <property type="entry name" value="H2HPP ISOMERASE"/>
    <property type="match status" value="1"/>
</dbReference>
<evidence type="ECO:0000259" key="1">
    <source>
        <dbReference type="Pfam" id="PF07883"/>
    </source>
</evidence>
<dbReference type="RefSeq" id="WP_245128517.1">
    <property type="nucleotide sequence ID" value="NZ_JALJEJ010000001.1"/>
</dbReference>
<feature type="domain" description="Cupin type-2" evidence="1">
    <location>
        <begin position="35"/>
        <end position="100"/>
    </location>
</feature>
<dbReference type="EMBL" id="JALJEJ010000001">
    <property type="protein sequence ID" value="MCJ8208688.1"/>
    <property type="molecule type" value="Genomic_DNA"/>
</dbReference>
<protein>
    <submittedName>
        <fullName evidence="2">Cupin domain-containing protein</fullName>
    </submittedName>
</protein>
<dbReference type="Gene3D" id="2.60.120.10">
    <property type="entry name" value="Jelly Rolls"/>
    <property type="match status" value="1"/>
</dbReference>
<organism evidence="2 3">
    <name type="scientific">Mucilaginibacter straminoryzae</name>
    <dbReference type="NCBI Taxonomy" id="2932774"/>
    <lineage>
        <taxon>Bacteria</taxon>
        <taxon>Pseudomonadati</taxon>
        <taxon>Bacteroidota</taxon>
        <taxon>Sphingobacteriia</taxon>
        <taxon>Sphingobacteriales</taxon>
        <taxon>Sphingobacteriaceae</taxon>
        <taxon>Mucilaginibacter</taxon>
    </lineage>
</organism>
<dbReference type="InterPro" id="IPR013096">
    <property type="entry name" value="Cupin_2"/>
</dbReference>
<evidence type="ECO:0000313" key="2">
    <source>
        <dbReference type="EMBL" id="MCJ8208688.1"/>
    </source>
</evidence>